<evidence type="ECO:0000313" key="3">
    <source>
        <dbReference type="Proteomes" id="UP001328107"/>
    </source>
</evidence>
<feature type="transmembrane region" description="Helical" evidence="1">
    <location>
        <begin position="228"/>
        <end position="251"/>
    </location>
</feature>
<protein>
    <recommendedName>
        <fullName evidence="4">G protein-coupled receptor</fullName>
    </recommendedName>
</protein>
<accession>A0AAN5I0Q3</accession>
<organism evidence="2 3">
    <name type="scientific">Pristionchus mayeri</name>
    <dbReference type="NCBI Taxonomy" id="1317129"/>
    <lineage>
        <taxon>Eukaryota</taxon>
        <taxon>Metazoa</taxon>
        <taxon>Ecdysozoa</taxon>
        <taxon>Nematoda</taxon>
        <taxon>Chromadorea</taxon>
        <taxon>Rhabditida</taxon>
        <taxon>Rhabditina</taxon>
        <taxon>Diplogasteromorpha</taxon>
        <taxon>Diplogasteroidea</taxon>
        <taxon>Neodiplogasteridae</taxon>
        <taxon>Pristionchus</taxon>
    </lineage>
</organism>
<feature type="transmembrane region" description="Helical" evidence="1">
    <location>
        <begin position="337"/>
        <end position="357"/>
    </location>
</feature>
<proteinExistence type="predicted"/>
<evidence type="ECO:0000256" key="1">
    <source>
        <dbReference type="SAM" id="Phobius"/>
    </source>
</evidence>
<comment type="caution">
    <text evidence="2">The sequence shown here is derived from an EMBL/GenBank/DDBJ whole genome shotgun (WGS) entry which is preliminary data.</text>
</comment>
<feature type="transmembrane region" description="Helical" evidence="1">
    <location>
        <begin position="129"/>
        <end position="152"/>
    </location>
</feature>
<evidence type="ECO:0008006" key="4">
    <source>
        <dbReference type="Google" id="ProtNLM"/>
    </source>
</evidence>
<dbReference type="AlphaFoldDB" id="A0AAN5I0Q3"/>
<feature type="transmembrane region" description="Helical" evidence="1">
    <location>
        <begin position="414"/>
        <end position="432"/>
    </location>
</feature>
<name>A0AAN5I0Q3_9BILA</name>
<dbReference type="PANTHER" id="PTHR34492">
    <property type="entry name" value="GUSTATORY RECEPTOR FAMILY"/>
    <property type="match status" value="1"/>
</dbReference>
<sequence>GINICESIGDLPSLPSTYSLLWPIFEMEYEEEEMRTTKKAPIVELDSEGNKYLKRGEEDDNFSIEMVDTIFRHILTLLTLIQANFDRNRSCGQLFFPVLIVTFSLGMSIYFMAYIVYQLLTEPIDATNISSQLLLVTWIVQAGVSTMCLVNWQRTGKWKQFLKCLYEPLKGRGITNGRRELRRIVIHFYFSSFIILLYCSSYAILGQLKWIEVPHSVRYALYYPRLQILIQLANVYLFLCWNLALFVYVFFTHALYFEIREFNQFIAKLHSEDSVSLTVNIETAIGIHIMNAKTVRALDDIFKRYAFLMLSTNLPTTLFAFFLLFSRRHHPWTEIVITIPVILFCVVGFFSLTAAPAKLHDALYDTRAIFCSNRHVWLPFRTEVYQAAVALCCHLDQANLGISIWGFAVVSRPLILTTFSVMATFLALILQFNDCRSIASSPYNSTLTPLP</sequence>
<keyword evidence="1" id="KW-0812">Transmembrane</keyword>
<feature type="transmembrane region" description="Helical" evidence="1">
    <location>
        <begin position="188"/>
        <end position="208"/>
    </location>
</feature>
<dbReference type="PANTHER" id="PTHR34492:SF2">
    <property type="entry name" value="G PROTEIN-COUPLED RECEPTOR"/>
    <property type="match status" value="1"/>
</dbReference>
<dbReference type="Proteomes" id="UP001328107">
    <property type="component" value="Unassembled WGS sequence"/>
</dbReference>
<dbReference type="EMBL" id="BTRK01000004">
    <property type="protein sequence ID" value="GMR47548.1"/>
    <property type="molecule type" value="Genomic_DNA"/>
</dbReference>
<reference evidence="3" key="1">
    <citation type="submission" date="2022-10" db="EMBL/GenBank/DDBJ databases">
        <title>Genome assembly of Pristionchus species.</title>
        <authorList>
            <person name="Yoshida K."/>
            <person name="Sommer R.J."/>
        </authorList>
    </citation>
    <scope>NUCLEOTIDE SEQUENCE [LARGE SCALE GENOMIC DNA]</scope>
    <source>
        <strain evidence="3">RS5460</strain>
    </source>
</reference>
<feature type="transmembrane region" description="Helical" evidence="1">
    <location>
        <begin position="94"/>
        <end position="117"/>
    </location>
</feature>
<feature type="transmembrane region" description="Helical" evidence="1">
    <location>
        <begin position="305"/>
        <end position="325"/>
    </location>
</feature>
<feature type="non-terminal residue" evidence="2">
    <location>
        <position position="1"/>
    </location>
</feature>
<keyword evidence="1" id="KW-1133">Transmembrane helix</keyword>
<keyword evidence="3" id="KW-1185">Reference proteome</keyword>
<evidence type="ECO:0000313" key="2">
    <source>
        <dbReference type="EMBL" id="GMR47548.1"/>
    </source>
</evidence>
<gene>
    <name evidence="2" type="ORF">PMAYCL1PPCAC_17743</name>
</gene>
<keyword evidence="1" id="KW-0472">Membrane</keyword>